<evidence type="ECO:0000313" key="2">
    <source>
        <dbReference type="EMBL" id="KAF7554885.1"/>
    </source>
</evidence>
<feature type="chain" id="PRO_5040161100" evidence="1">
    <location>
        <begin position="18"/>
        <end position="104"/>
    </location>
</feature>
<reference evidence="2" key="1">
    <citation type="submission" date="2020-03" db="EMBL/GenBank/DDBJ databases">
        <title>Draft Genome Sequence of Cylindrodendrum hubeiense.</title>
        <authorList>
            <person name="Buettner E."/>
            <person name="Kellner H."/>
        </authorList>
    </citation>
    <scope>NUCLEOTIDE SEQUENCE</scope>
    <source>
        <strain evidence="2">IHI 201604</strain>
    </source>
</reference>
<comment type="caution">
    <text evidence="2">The sequence shown here is derived from an EMBL/GenBank/DDBJ whole genome shotgun (WGS) entry which is preliminary data.</text>
</comment>
<sequence>MQLSTILSLTFVTAAVAQKPSNLAFGFIGPVVGESKPVPINGVIFACIAVDPLLSITVRPDLACRLYTQDNCVEPAKRQVVDVTNNLFNPFLKSVRCIPRPKPQ</sequence>
<evidence type="ECO:0000313" key="3">
    <source>
        <dbReference type="Proteomes" id="UP000722485"/>
    </source>
</evidence>
<dbReference type="EMBL" id="JAANBB010000027">
    <property type="protein sequence ID" value="KAF7554885.1"/>
    <property type="molecule type" value="Genomic_DNA"/>
</dbReference>
<keyword evidence="3" id="KW-1185">Reference proteome</keyword>
<dbReference type="AlphaFoldDB" id="A0A9P5LJ00"/>
<dbReference type="Proteomes" id="UP000722485">
    <property type="component" value="Unassembled WGS sequence"/>
</dbReference>
<name>A0A9P5LJ00_9HYPO</name>
<feature type="signal peptide" evidence="1">
    <location>
        <begin position="1"/>
        <end position="17"/>
    </location>
</feature>
<organism evidence="2 3">
    <name type="scientific">Cylindrodendrum hubeiense</name>
    <dbReference type="NCBI Taxonomy" id="595255"/>
    <lineage>
        <taxon>Eukaryota</taxon>
        <taxon>Fungi</taxon>
        <taxon>Dikarya</taxon>
        <taxon>Ascomycota</taxon>
        <taxon>Pezizomycotina</taxon>
        <taxon>Sordariomycetes</taxon>
        <taxon>Hypocreomycetidae</taxon>
        <taxon>Hypocreales</taxon>
        <taxon>Nectriaceae</taxon>
        <taxon>Cylindrodendrum</taxon>
    </lineage>
</organism>
<protein>
    <submittedName>
        <fullName evidence="2">Uncharacterized protein</fullName>
    </submittedName>
</protein>
<gene>
    <name evidence="2" type="ORF">G7Z17_g2600</name>
</gene>
<accession>A0A9P5LJ00</accession>
<keyword evidence="1" id="KW-0732">Signal</keyword>
<proteinExistence type="predicted"/>
<evidence type="ECO:0000256" key="1">
    <source>
        <dbReference type="SAM" id="SignalP"/>
    </source>
</evidence>